<evidence type="ECO:0000259" key="8">
    <source>
        <dbReference type="Pfam" id="PF01551"/>
    </source>
</evidence>
<dbReference type="Pfam" id="PF01551">
    <property type="entry name" value="Peptidase_M23"/>
    <property type="match status" value="1"/>
</dbReference>
<dbReference type="GO" id="GO:0046872">
    <property type="term" value="F:metal ion binding"/>
    <property type="evidence" value="ECO:0007669"/>
    <property type="project" value="UniProtKB-KW"/>
</dbReference>
<evidence type="ECO:0000256" key="3">
    <source>
        <dbReference type="ARBA" id="ARBA00022723"/>
    </source>
</evidence>
<dbReference type="CDD" id="cd12797">
    <property type="entry name" value="M23_peptidase"/>
    <property type="match status" value="1"/>
</dbReference>
<dbReference type="PANTHER" id="PTHR21666:SF288">
    <property type="entry name" value="CELL DIVISION PROTEIN YTFB"/>
    <property type="match status" value="1"/>
</dbReference>
<geneLocation type="plasmid" evidence="9 10">
    <name>p5</name>
</geneLocation>
<keyword evidence="3" id="KW-0479">Metal-binding</keyword>
<dbReference type="EMBL" id="CP076366">
    <property type="protein sequence ID" value="QWK93158.1"/>
    <property type="molecule type" value="Genomic_DNA"/>
</dbReference>
<evidence type="ECO:0000256" key="7">
    <source>
        <dbReference type="SAM" id="SignalP"/>
    </source>
</evidence>
<sequence>MIRHTTLLLLAFGLAAPVPVFADPPTSHVLSQSTATIASGDTLDSVLGRASISPNVRAEAALALAGVYDLTELRPGHRLEWAAEKIDPTRLLRLSLFVDDGVEINLSFNGPITAERLDPPIREVDRRETLTLQGPLYEALVAANAPERFAVDLTALLAGQVDFRRDIKGGESFALVWREDQLPDGSIAGEPRLNYARLELTDRVLELVASDAAGPVIVFEDGEAVQRSAAPILGARLSSVFGRRNHPVLGGVRMHTGIDYAAPVGTEVSATGAGRIIFAGTIRGYGLTVDIDHGGGVVTRYAHLSEITDTAEQGTRVKAGSRIGAVGATGLVSGPNLHYEVRVDGRPIDPTDREALSAQEIASVDDLNALTTWRKETGFKSAKMEDRG</sequence>
<dbReference type="InterPro" id="IPR016047">
    <property type="entry name" value="M23ase_b-sheet_dom"/>
</dbReference>
<dbReference type="AlphaFoldDB" id="A0A975S4K5"/>
<evidence type="ECO:0000256" key="4">
    <source>
        <dbReference type="ARBA" id="ARBA00022801"/>
    </source>
</evidence>
<dbReference type="GO" id="GO:0006508">
    <property type="term" value="P:proteolysis"/>
    <property type="evidence" value="ECO:0007669"/>
    <property type="project" value="UniProtKB-KW"/>
</dbReference>
<keyword evidence="4" id="KW-0378">Hydrolase</keyword>
<keyword evidence="9" id="KW-0614">Plasmid</keyword>
<feature type="chain" id="PRO_5036963931" evidence="7">
    <location>
        <begin position="23"/>
        <end position="388"/>
    </location>
</feature>
<dbReference type="Gene3D" id="2.70.70.10">
    <property type="entry name" value="Glucose Permease (Domain IIA)"/>
    <property type="match status" value="1"/>
</dbReference>
<dbReference type="PANTHER" id="PTHR21666">
    <property type="entry name" value="PEPTIDASE-RELATED"/>
    <property type="match status" value="1"/>
</dbReference>
<dbReference type="KEGG" id="gfu:KM031_22200"/>
<feature type="signal peptide" evidence="7">
    <location>
        <begin position="1"/>
        <end position="22"/>
    </location>
</feature>
<dbReference type="InterPro" id="IPR011055">
    <property type="entry name" value="Dup_hybrid_motif"/>
</dbReference>
<name>A0A975S4K5_9RHOB</name>
<dbReference type="Gene3D" id="3.10.450.350">
    <property type="match status" value="2"/>
</dbReference>
<feature type="domain" description="M23ase beta-sheet core" evidence="8">
    <location>
        <begin position="253"/>
        <end position="350"/>
    </location>
</feature>
<accession>A0A975S4K5</accession>
<evidence type="ECO:0000256" key="2">
    <source>
        <dbReference type="ARBA" id="ARBA00022670"/>
    </source>
</evidence>
<keyword evidence="2" id="KW-0645">Protease</keyword>
<keyword evidence="6" id="KW-0482">Metalloprotease</keyword>
<dbReference type="GO" id="GO:0004222">
    <property type="term" value="F:metalloendopeptidase activity"/>
    <property type="evidence" value="ECO:0007669"/>
    <property type="project" value="TreeGrafter"/>
</dbReference>
<keyword evidence="7" id="KW-0732">Signal</keyword>
<evidence type="ECO:0000256" key="1">
    <source>
        <dbReference type="ARBA" id="ARBA00001947"/>
    </source>
</evidence>
<evidence type="ECO:0000256" key="6">
    <source>
        <dbReference type="ARBA" id="ARBA00023049"/>
    </source>
</evidence>
<gene>
    <name evidence="9" type="ORF">KM031_22200</name>
</gene>
<dbReference type="Proteomes" id="UP000679352">
    <property type="component" value="Plasmid p5"/>
</dbReference>
<dbReference type="RefSeq" id="WP_215507460.1">
    <property type="nucleotide sequence ID" value="NZ_CP076366.1"/>
</dbReference>
<keyword evidence="10" id="KW-1185">Reference proteome</keyword>
<protein>
    <submittedName>
        <fullName evidence="9">M23 family metallopeptidase</fullName>
    </submittedName>
</protein>
<organism evidence="9 10">
    <name type="scientific">Gemmobacter fulvus</name>
    <dbReference type="NCBI Taxonomy" id="2840474"/>
    <lineage>
        <taxon>Bacteria</taxon>
        <taxon>Pseudomonadati</taxon>
        <taxon>Pseudomonadota</taxon>
        <taxon>Alphaproteobacteria</taxon>
        <taxon>Rhodobacterales</taxon>
        <taxon>Paracoccaceae</taxon>
        <taxon>Gemmobacter</taxon>
    </lineage>
</organism>
<dbReference type="SUPFAM" id="SSF51261">
    <property type="entry name" value="Duplicated hybrid motif"/>
    <property type="match status" value="1"/>
</dbReference>
<keyword evidence="5" id="KW-0862">Zinc</keyword>
<evidence type="ECO:0000256" key="5">
    <source>
        <dbReference type="ARBA" id="ARBA00022833"/>
    </source>
</evidence>
<reference evidence="9" key="1">
    <citation type="submission" date="2021-06" db="EMBL/GenBank/DDBJ databases">
        <authorList>
            <person name="Lee C.-S."/>
            <person name="Jin L."/>
        </authorList>
    </citation>
    <scope>NUCLEOTIDE SEQUENCE</scope>
    <source>
        <strain evidence="9">Con5</strain>
        <plasmid evidence="9">p5</plasmid>
    </source>
</reference>
<proteinExistence type="predicted"/>
<evidence type="ECO:0000313" key="9">
    <source>
        <dbReference type="EMBL" id="QWK93158.1"/>
    </source>
</evidence>
<dbReference type="InterPro" id="IPR050570">
    <property type="entry name" value="Cell_wall_metabolism_enzyme"/>
</dbReference>
<comment type="cofactor">
    <cofactor evidence="1">
        <name>Zn(2+)</name>
        <dbReference type="ChEBI" id="CHEBI:29105"/>
    </cofactor>
</comment>
<evidence type="ECO:0000313" key="10">
    <source>
        <dbReference type="Proteomes" id="UP000679352"/>
    </source>
</evidence>